<dbReference type="InterPro" id="IPR003660">
    <property type="entry name" value="HAMP_dom"/>
</dbReference>
<dbReference type="InterPro" id="IPR033417">
    <property type="entry name" value="CHASE8"/>
</dbReference>
<evidence type="ECO:0000256" key="7">
    <source>
        <dbReference type="ARBA" id="ARBA00022692"/>
    </source>
</evidence>
<evidence type="ECO:0000256" key="17">
    <source>
        <dbReference type="SAM" id="Phobius"/>
    </source>
</evidence>
<evidence type="ECO:0000256" key="2">
    <source>
        <dbReference type="ARBA" id="ARBA00004651"/>
    </source>
</evidence>
<dbReference type="SMART" id="SM00304">
    <property type="entry name" value="HAMP"/>
    <property type="match status" value="1"/>
</dbReference>
<dbReference type="InterPro" id="IPR011006">
    <property type="entry name" value="CheY-like_superfamily"/>
</dbReference>
<dbReference type="InterPro" id="IPR005467">
    <property type="entry name" value="His_kinase_dom"/>
</dbReference>
<evidence type="ECO:0000256" key="1">
    <source>
        <dbReference type="ARBA" id="ARBA00000085"/>
    </source>
</evidence>
<dbReference type="CDD" id="cd06225">
    <property type="entry name" value="HAMP"/>
    <property type="match status" value="1"/>
</dbReference>
<dbReference type="InterPro" id="IPR036097">
    <property type="entry name" value="HisK_dim/P_sf"/>
</dbReference>
<gene>
    <name evidence="22" type="ORF">SE37_04985</name>
</gene>
<feature type="domain" description="Response regulatory" evidence="19">
    <location>
        <begin position="551"/>
        <end position="671"/>
    </location>
</feature>
<dbReference type="InterPro" id="IPR004358">
    <property type="entry name" value="Sig_transdc_His_kin-like_C"/>
</dbReference>
<dbReference type="InterPro" id="IPR036641">
    <property type="entry name" value="HPT_dom_sf"/>
</dbReference>
<evidence type="ECO:0000259" key="19">
    <source>
        <dbReference type="PROSITE" id="PS50110"/>
    </source>
</evidence>
<comment type="caution">
    <text evidence="22">The sequence shown here is derived from an EMBL/GenBank/DDBJ whole genome shotgun (WGS) entry which is preliminary data.</text>
</comment>
<dbReference type="InterPro" id="IPR003661">
    <property type="entry name" value="HisK_dim/P_dom"/>
</dbReference>
<keyword evidence="8" id="KW-0547">Nucleotide-binding</keyword>
<dbReference type="CDD" id="cd00082">
    <property type="entry name" value="HisKA"/>
    <property type="match status" value="1"/>
</dbReference>
<dbReference type="SUPFAM" id="SSF158472">
    <property type="entry name" value="HAMP domain-like"/>
    <property type="match status" value="1"/>
</dbReference>
<feature type="transmembrane region" description="Helical" evidence="17">
    <location>
        <begin position="175"/>
        <end position="196"/>
    </location>
</feature>
<evidence type="ECO:0000256" key="16">
    <source>
        <dbReference type="SAM" id="Coils"/>
    </source>
</evidence>
<dbReference type="PANTHER" id="PTHR45339:SF1">
    <property type="entry name" value="HYBRID SIGNAL TRANSDUCTION HISTIDINE KINASE J"/>
    <property type="match status" value="1"/>
</dbReference>
<dbReference type="Proteomes" id="UP000031433">
    <property type="component" value="Unassembled WGS sequence"/>
</dbReference>
<feature type="transmembrane region" description="Helical" evidence="17">
    <location>
        <begin position="15"/>
        <end position="37"/>
    </location>
</feature>
<evidence type="ECO:0000313" key="22">
    <source>
        <dbReference type="EMBL" id="KIE42029.1"/>
    </source>
</evidence>
<evidence type="ECO:0000259" key="18">
    <source>
        <dbReference type="PROSITE" id="PS50109"/>
    </source>
</evidence>
<dbReference type="PANTHER" id="PTHR45339">
    <property type="entry name" value="HYBRID SIGNAL TRANSDUCTION HISTIDINE KINASE J"/>
    <property type="match status" value="1"/>
</dbReference>
<dbReference type="SUPFAM" id="SSF47226">
    <property type="entry name" value="Histidine-containing phosphotransfer domain, HPT domain"/>
    <property type="match status" value="1"/>
</dbReference>
<dbReference type="Pfam" id="PF00672">
    <property type="entry name" value="HAMP"/>
    <property type="match status" value="1"/>
</dbReference>
<evidence type="ECO:0000256" key="4">
    <source>
        <dbReference type="ARBA" id="ARBA00022475"/>
    </source>
</evidence>
<dbReference type="Gene3D" id="6.10.340.10">
    <property type="match status" value="1"/>
</dbReference>
<name>A0A0C1TMA6_9BACT</name>
<evidence type="ECO:0000256" key="11">
    <source>
        <dbReference type="ARBA" id="ARBA00022989"/>
    </source>
</evidence>
<dbReference type="InterPro" id="IPR036890">
    <property type="entry name" value="HATPase_C_sf"/>
</dbReference>
<feature type="modified residue" description="4-aspartylphosphate" evidence="15">
    <location>
        <position position="600"/>
    </location>
</feature>
<evidence type="ECO:0000256" key="15">
    <source>
        <dbReference type="PROSITE-ProRule" id="PRU00169"/>
    </source>
</evidence>
<dbReference type="EMBL" id="JXBL01000001">
    <property type="protein sequence ID" value="KIE42029.1"/>
    <property type="molecule type" value="Genomic_DNA"/>
</dbReference>
<dbReference type="Pfam" id="PF00512">
    <property type="entry name" value="HisKA"/>
    <property type="match status" value="1"/>
</dbReference>
<dbReference type="SUPFAM" id="SSF55874">
    <property type="entry name" value="ATPase domain of HSP90 chaperone/DNA topoisomerase II/histidine kinase"/>
    <property type="match status" value="1"/>
</dbReference>
<keyword evidence="12" id="KW-0902">Two-component regulatory system</keyword>
<keyword evidence="5 15" id="KW-0597">Phosphoprotein</keyword>
<dbReference type="Pfam" id="PF00072">
    <property type="entry name" value="Response_reg"/>
    <property type="match status" value="1"/>
</dbReference>
<dbReference type="Gene3D" id="1.20.120.160">
    <property type="entry name" value="HPT domain"/>
    <property type="match status" value="1"/>
</dbReference>
<dbReference type="PROSITE" id="PS50885">
    <property type="entry name" value="HAMP"/>
    <property type="match status" value="1"/>
</dbReference>
<evidence type="ECO:0000256" key="10">
    <source>
        <dbReference type="ARBA" id="ARBA00022840"/>
    </source>
</evidence>
<dbReference type="PROSITE" id="PS50894">
    <property type="entry name" value="HPT"/>
    <property type="match status" value="1"/>
</dbReference>
<dbReference type="InterPro" id="IPR001789">
    <property type="entry name" value="Sig_transdc_resp-reg_receiver"/>
</dbReference>
<dbReference type="Pfam" id="PF17152">
    <property type="entry name" value="CHASE8"/>
    <property type="match status" value="1"/>
</dbReference>
<evidence type="ECO:0000256" key="12">
    <source>
        <dbReference type="ARBA" id="ARBA00023012"/>
    </source>
</evidence>
<dbReference type="FunFam" id="1.10.287.130:FF:000002">
    <property type="entry name" value="Two-component osmosensing histidine kinase"/>
    <property type="match status" value="1"/>
</dbReference>
<dbReference type="CDD" id="cd16922">
    <property type="entry name" value="HATPase_EvgS-ArcB-TorS-like"/>
    <property type="match status" value="1"/>
</dbReference>
<feature type="modified residue" description="Phosphohistidine" evidence="14">
    <location>
        <position position="753"/>
    </location>
</feature>
<dbReference type="CDD" id="cd17546">
    <property type="entry name" value="REC_hyHK_CKI1_RcsC-like"/>
    <property type="match status" value="1"/>
</dbReference>
<keyword evidence="13 17" id="KW-0472">Membrane</keyword>
<keyword evidence="16" id="KW-0175">Coiled coil</keyword>
<dbReference type="SMART" id="SM00388">
    <property type="entry name" value="HisKA"/>
    <property type="match status" value="1"/>
</dbReference>
<evidence type="ECO:0000256" key="14">
    <source>
        <dbReference type="PROSITE-ProRule" id="PRU00110"/>
    </source>
</evidence>
<dbReference type="PRINTS" id="PR00344">
    <property type="entry name" value="BCTRLSENSOR"/>
</dbReference>
<evidence type="ECO:0000256" key="3">
    <source>
        <dbReference type="ARBA" id="ARBA00012438"/>
    </source>
</evidence>
<dbReference type="CDD" id="cd00088">
    <property type="entry name" value="HPT"/>
    <property type="match status" value="1"/>
</dbReference>
<keyword evidence="23" id="KW-1185">Reference proteome</keyword>
<dbReference type="SMART" id="SM00387">
    <property type="entry name" value="HATPase_c"/>
    <property type="match status" value="1"/>
</dbReference>
<dbReference type="SUPFAM" id="SSF47384">
    <property type="entry name" value="Homodimeric domain of signal transducing histidine kinase"/>
    <property type="match status" value="1"/>
</dbReference>
<dbReference type="InterPro" id="IPR008207">
    <property type="entry name" value="Sig_transdc_His_kin_Hpt_dom"/>
</dbReference>
<comment type="subcellular location">
    <subcellularLocation>
        <location evidence="2">Cell membrane</location>
        <topology evidence="2">Multi-pass membrane protein</topology>
    </subcellularLocation>
</comment>
<dbReference type="Gene3D" id="3.40.50.2300">
    <property type="match status" value="1"/>
</dbReference>
<dbReference type="SUPFAM" id="SSF52172">
    <property type="entry name" value="CheY-like"/>
    <property type="match status" value="1"/>
</dbReference>
<evidence type="ECO:0000259" key="20">
    <source>
        <dbReference type="PROSITE" id="PS50885"/>
    </source>
</evidence>
<accession>A0A0C1TMA6</accession>
<keyword evidence="4" id="KW-1003">Cell membrane</keyword>
<evidence type="ECO:0000256" key="5">
    <source>
        <dbReference type="ARBA" id="ARBA00022553"/>
    </source>
</evidence>
<dbReference type="RefSeq" id="WP_039644219.1">
    <property type="nucleotide sequence ID" value="NZ_JXBL01000001.1"/>
</dbReference>
<keyword evidence="10" id="KW-0067">ATP-binding</keyword>
<keyword evidence="9 22" id="KW-0418">Kinase</keyword>
<dbReference type="Pfam" id="PF02518">
    <property type="entry name" value="HATPase_c"/>
    <property type="match status" value="1"/>
</dbReference>
<dbReference type="Gene3D" id="1.10.287.130">
    <property type="match status" value="1"/>
</dbReference>
<dbReference type="InterPro" id="IPR003594">
    <property type="entry name" value="HATPase_dom"/>
</dbReference>
<dbReference type="SMART" id="SM00448">
    <property type="entry name" value="REC"/>
    <property type="match status" value="1"/>
</dbReference>
<evidence type="ECO:0000259" key="21">
    <source>
        <dbReference type="PROSITE" id="PS50894"/>
    </source>
</evidence>
<dbReference type="PROSITE" id="PS50110">
    <property type="entry name" value="RESPONSE_REGULATORY"/>
    <property type="match status" value="1"/>
</dbReference>
<dbReference type="FunFam" id="3.30.565.10:FF:000078">
    <property type="entry name" value="Two-component sensor histidine kinase"/>
    <property type="match status" value="1"/>
</dbReference>
<evidence type="ECO:0000256" key="9">
    <source>
        <dbReference type="ARBA" id="ARBA00022777"/>
    </source>
</evidence>
<reference evidence="22 23" key="1">
    <citation type="submission" date="2015-01" db="EMBL/GenBank/DDBJ databases">
        <title>Genome sequence of the anaerobic bacterium Geobacter soli GSS01, a dissimilatory Fe(III) reducer from soil.</title>
        <authorList>
            <person name="Yang G."/>
            <person name="Zhou S."/>
        </authorList>
    </citation>
    <scope>NUCLEOTIDE SEQUENCE [LARGE SCALE GENOMIC DNA]</scope>
    <source>
        <strain evidence="22 23">GSS01</strain>
    </source>
</reference>
<dbReference type="SMART" id="SM00073">
    <property type="entry name" value="HPT"/>
    <property type="match status" value="1"/>
</dbReference>
<keyword evidence="11 17" id="KW-1133">Transmembrane helix</keyword>
<dbReference type="GO" id="GO:0005524">
    <property type="term" value="F:ATP binding"/>
    <property type="evidence" value="ECO:0007669"/>
    <property type="project" value="UniProtKB-KW"/>
</dbReference>
<keyword evidence="6" id="KW-0808">Transferase</keyword>
<feature type="domain" description="Histidine kinase" evidence="18">
    <location>
        <begin position="309"/>
        <end position="529"/>
    </location>
</feature>
<feature type="domain" description="HPt" evidence="21">
    <location>
        <begin position="714"/>
        <end position="806"/>
    </location>
</feature>
<protein>
    <recommendedName>
        <fullName evidence="3">histidine kinase</fullName>
        <ecNumber evidence="3">2.7.13.3</ecNumber>
    </recommendedName>
</protein>
<dbReference type="GO" id="GO:0005886">
    <property type="term" value="C:plasma membrane"/>
    <property type="evidence" value="ECO:0007669"/>
    <property type="project" value="UniProtKB-SubCell"/>
</dbReference>
<dbReference type="PROSITE" id="PS50109">
    <property type="entry name" value="HIS_KIN"/>
    <property type="match status" value="1"/>
</dbReference>
<organism evidence="22 23">
    <name type="scientific">Geobacter soli</name>
    <dbReference type="NCBI Taxonomy" id="1510391"/>
    <lineage>
        <taxon>Bacteria</taxon>
        <taxon>Pseudomonadati</taxon>
        <taxon>Thermodesulfobacteriota</taxon>
        <taxon>Desulfuromonadia</taxon>
        <taxon>Geobacterales</taxon>
        <taxon>Geobacteraceae</taxon>
        <taxon>Geobacter</taxon>
    </lineage>
</organism>
<dbReference type="GO" id="GO:0000155">
    <property type="term" value="F:phosphorelay sensor kinase activity"/>
    <property type="evidence" value="ECO:0007669"/>
    <property type="project" value="InterPro"/>
</dbReference>
<comment type="catalytic activity">
    <reaction evidence="1">
        <text>ATP + protein L-histidine = ADP + protein N-phospho-L-histidine.</text>
        <dbReference type="EC" id="2.7.13.3"/>
    </reaction>
</comment>
<evidence type="ECO:0000256" key="8">
    <source>
        <dbReference type="ARBA" id="ARBA00022741"/>
    </source>
</evidence>
<feature type="coiled-coil region" evidence="16">
    <location>
        <begin position="247"/>
        <end position="295"/>
    </location>
</feature>
<dbReference type="EC" id="2.7.13.3" evidence="3"/>
<dbReference type="Gene3D" id="3.30.565.10">
    <property type="entry name" value="Histidine kinase-like ATPase, C-terminal domain"/>
    <property type="match status" value="1"/>
</dbReference>
<dbReference type="Pfam" id="PF01627">
    <property type="entry name" value="Hpt"/>
    <property type="match status" value="1"/>
</dbReference>
<evidence type="ECO:0000256" key="6">
    <source>
        <dbReference type="ARBA" id="ARBA00022679"/>
    </source>
</evidence>
<evidence type="ECO:0000313" key="23">
    <source>
        <dbReference type="Proteomes" id="UP000031433"/>
    </source>
</evidence>
<proteinExistence type="predicted"/>
<keyword evidence="7 17" id="KW-0812">Transmembrane</keyword>
<evidence type="ECO:0000256" key="13">
    <source>
        <dbReference type="ARBA" id="ARBA00023136"/>
    </source>
</evidence>
<feature type="domain" description="HAMP" evidence="20">
    <location>
        <begin position="202"/>
        <end position="255"/>
    </location>
</feature>
<dbReference type="AlphaFoldDB" id="A0A0C1TMA6"/>
<sequence length="810" mass="88908">MTRGISLSLDRRLTLVTMATCVTVLILAFAGFVARDLTMEPAELRKRLEIIAEVVGDKSAASIVFNDVRTVSEMLDVLKADPHIIVGRIYLKDGSIFAHYRRKGSLASPASDSSADDVTTWIEYRQQMVEKVGDPLPSHRWHGDHLDVFRPVTLDGEVIGTVYLRADHREIRSRLRWYALSGGALLIMLSAFAYVLSSKLQRRVSAPITELLEVTRRVSEEHNYSVRAAGGGVDEIGELVSGFNRMLQIIEESDASLKRNREDLEAEVTRRTEDLSRTNEELGRAVADLSKAKEAADSASQSKSRFLANVSHEIRTPMNGVLGMVSLLLETDLQHKQREYAEIIRSSGELLMQVINDLLDFSRIESGKLKMEQLPFAARRVFEEMATIYGERARQKGVFLEYAMEGEVPDRLMGDRHRLRQVLGNLLDNAVKFTLKGTITLTVRGSVEGGICRLNCIISDTGIGILQDMLPRLFHPFTQADDSNTRRFGGTGLGLAIVRHLVELMGGTASCDSEPGCGSIFRFTVTLPLVPDTGEPEPEPSPEAVGSFPFRLLLAEDNAVNRTVLQEMLRSLGADVVVVPDGADAVAAISADRFDMVFMDCQMAGMDGIVATTEIRRMERAGQLAGRTHIIALTGRVEAGDREACLVAGMDDYLIKPVLRHDLVTVLRRWLSTPDGAAPFTTCAGTDGEGSGEAEGILDRHILDGIRALEAGGSEGLLDRVIDIFISDSPRHLRDMREALARENLPAARRAAHTLKSGCLNLGAVALAALCGEMERPGEGEDALPLRLLSRMESEFIRVCAALEHERTGA</sequence>